<dbReference type="Pfam" id="PF03737">
    <property type="entry name" value="RraA-like"/>
    <property type="match status" value="1"/>
</dbReference>
<evidence type="ECO:0000256" key="3">
    <source>
        <dbReference type="ARBA" id="ARBA00008621"/>
    </source>
</evidence>
<comment type="function">
    <text evidence="8">Catalyzes the aldol cleavage of 4-hydroxy-4-methyl-2-oxoglutarate (HMG) into 2 molecules of pyruvate. Also contains a secondary oxaloacetate (OAA) decarboxylase activity due to the common pyruvate enolate transition state formed following C-C bond cleavage in the retro-aldol and decarboxylation reactions.</text>
</comment>
<proteinExistence type="inferred from homology"/>
<evidence type="ECO:0000256" key="9">
    <source>
        <dbReference type="ARBA" id="ARBA00029596"/>
    </source>
</evidence>
<feature type="binding site" evidence="13">
    <location>
        <begin position="93"/>
        <end position="96"/>
    </location>
    <ligand>
        <name>substrate</name>
    </ligand>
</feature>
<evidence type="ECO:0000256" key="5">
    <source>
        <dbReference type="ARBA" id="ARBA00012213"/>
    </source>
</evidence>
<comment type="catalytic activity">
    <reaction evidence="1">
        <text>4-hydroxy-4-methyl-2-oxoglutarate = 2 pyruvate</text>
        <dbReference type="Rhea" id="RHEA:22748"/>
        <dbReference type="ChEBI" id="CHEBI:15361"/>
        <dbReference type="ChEBI" id="CHEBI:58276"/>
        <dbReference type="EC" id="4.1.3.17"/>
    </reaction>
</comment>
<dbReference type="EC" id="4.1.1.112" evidence="6"/>
<organism evidence="15 16">
    <name type="scientific">Arthrobacter cavernae</name>
    <dbReference type="NCBI Taxonomy" id="2817681"/>
    <lineage>
        <taxon>Bacteria</taxon>
        <taxon>Bacillati</taxon>
        <taxon>Actinomycetota</taxon>
        <taxon>Actinomycetes</taxon>
        <taxon>Micrococcales</taxon>
        <taxon>Micrococcaceae</taxon>
        <taxon>Arthrobacter</taxon>
    </lineage>
</organism>
<dbReference type="GO" id="GO:0047443">
    <property type="term" value="F:4-hydroxy-4-methyl-2-oxoglutarate aldolase activity"/>
    <property type="evidence" value="ECO:0007669"/>
    <property type="project" value="UniProtKB-EC"/>
</dbReference>
<comment type="caution">
    <text evidence="15">The sequence shown here is derived from an EMBL/GenBank/DDBJ whole genome shotgun (WGS) entry which is preliminary data.</text>
</comment>
<evidence type="ECO:0000256" key="10">
    <source>
        <dbReference type="ARBA" id="ARBA00030169"/>
    </source>
</evidence>
<evidence type="ECO:0000256" key="7">
    <source>
        <dbReference type="ARBA" id="ARBA00016549"/>
    </source>
</evidence>
<comment type="similarity">
    <text evidence="3">Belongs to the class II aldolase/RraA-like family.</text>
</comment>
<comment type="cofactor">
    <cofactor evidence="2">
        <name>a divalent metal cation</name>
        <dbReference type="ChEBI" id="CHEBI:60240"/>
    </cofactor>
</comment>
<dbReference type="CDD" id="cd16841">
    <property type="entry name" value="RraA_family"/>
    <property type="match status" value="1"/>
</dbReference>
<dbReference type="GO" id="GO:0046872">
    <property type="term" value="F:metal ion binding"/>
    <property type="evidence" value="ECO:0007669"/>
    <property type="project" value="UniProtKB-KW"/>
</dbReference>
<sequence length="231" mass="23617">MTSQTALLEHYAALDSAAVSDALDALGLPPGQAGFLPVWGTPKIVGFAVTVQLEPYVPSPSGAHIGATAVAGADETNVIVVANDGRTDVSCWGGLLSLGASLNGVLGVVADGACRDVHEARDIGFPVFAKGRIPATARGRLQQRSTGEPVRLGGVTVTPGDLVLADETGVAVVPHSHLEEVLERAQGVAAREQAIAAELRAGVALHEAMRDTRLAGTPETGTPESGITEEH</sequence>
<dbReference type="GO" id="GO:0008948">
    <property type="term" value="F:oxaloacetate decarboxylase activity"/>
    <property type="evidence" value="ECO:0007669"/>
    <property type="project" value="UniProtKB-EC"/>
</dbReference>
<accession>A0A939HJL1</accession>
<dbReference type="EC" id="4.1.3.17" evidence="5"/>
<evidence type="ECO:0000256" key="6">
    <source>
        <dbReference type="ARBA" id="ARBA00012947"/>
    </source>
</evidence>
<dbReference type="InterPro" id="IPR036704">
    <property type="entry name" value="RraA/RraA-like_sf"/>
</dbReference>
<evidence type="ECO:0000256" key="14">
    <source>
        <dbReference type="SAM" id="MobiDB-lite"/>
    </source>
</evidence>
<dbReference type="InterPro" id="IPR005493">
    <property type="entry name" value="RraA/RraA-like"/>
</dbReference>
<evidence type="ECO:0000313" key="16">
    <source>
        <dbReference type="Proteomes" id="UP000664164"/>
    </source>
</evidence>
<dbReference type="PANTHER" id="PTHR33254:SF4">
    <property type="entry name" value="4-HYDROXY-4-METHYL-2-OXOGLUTARATE ALDOLASE 3-RELATED"/>
    <property type="match status" value="1"/>
</dbReference>
<dbReference type="SUPFAM" id="SSF89562">
    <property type="entry name" value="RraA-like"/>
    <property type="match status" value="1"/>
</dbReference>
<keyword evidence="16" id="KW-1185">Reference proteome</keyword>
<comment type="cofactor">
    <cofactor evidence="13">
        <name>Mg(2+)</name>
        <dbReference type="ChEBI" id="CHEBI:18420"/>
    </cofactor>
</comment>
<dbReference type="PANTHER" id="PTHR33254">
    <property type="entry name" value="4-HYDROXY-4-METHYL-2-OXOGLUTARATE ALDOLASE 3-RELATED"/>
    <property type="match status" value="1"/>
</dbReference>
<reference evidence="15" key="1">
    <citation type="submission" date="2021-03" db="EMBL/GenBank/DDBJ databases">
        <title>A new species, PO-11, isolated from a karst cave deposit.</title>
        <authorList>
            <person name="Zhaoxiaoyong W."/>
        </authorList>
    </citation>
    <scope>NUCLEOTIDE SEQUENCE</scope>
    <source>
        <strain evidence="15">PO-11</strain>
    </source>
</reference>
<name>A0A939HJL1_9MICC</name>
<dbReference type="Gene3D" id="3.50.30.40">
    <property type="entry name" value="Ribonuclease E inhibitor RraA/RraA-like"/>
    <property type="match status" value="1"/>
</dbReference>
<dbReference type="EMBL" id="JAFNLL010000026">
    <property type="protein sequence ID" value="MBO1268610.1"/>
    <property type="molecule type" value="Genomic_DNA"/>
</dbReference>
<dbReference type="AlphaFoldDB" id="A0A939HJL1"/>
<evidence type="ECO:0000256" key="1">
    <source>
        <dbReference type="ARBA" id="ARBA00001342"/>
    </source>
</evidence>
<keyword evidence="13" id="KW-0460">Magnesium</keyword>
<evidence type="ECO:0000256" key="11">
    <source>
        <dbReference type="ARBA" id="ARBA00032305"/>
    </source>
</evidence>
<comment type="subunit">
    <text evidence="4">Homotrimer.</text>
</comment>
<protein>
    <recommendedName>
        <fullName evidence="7">Putative 4-hydroxy-4-methyl-2-oxoglutarate aldolase</fullName>
        <ecNumber evidence="6">4.1.1.112</ecNumber>
        <ecNumber evidence="5">4.1.3.17</ecNumber>
    </recommendedName>
    <alternativeName>
        <fullName evidence="11">Oxaloacetate decarboxylase</fullName>
    </alternativeName>
    <alternativeName>
        <fullName evidence="9">Regulator of ribonuclease activity homolog</fullName>
    </alternativeName>
    <alternativeName>
        <fullName evidence="10">RraA-like protein</fullName>
    </alternativeName>
</protein>
<feature type="binding site" evidence="13">
    <location>
        <position position="116"/>
    </location>
    <ligand>
        <name>Mg(2+)</name>
        <dbReference type="ChEBI" id="CHEBI:18420"/>
    </ligand>
</feature>
<evidence type="ECO:0000256" key="13">
    <source>
        <dbReference type="PIRSR" id="PIRSR605493-1"/>
    </source>
</evidence>
<evidence type="ECO:0000256" key="4">
    <source>
        <dbReference type="ARBA" id="ARBA00011233"/>
    </source>
</evidence>
<dbReference type="RefSeq" id="WP_207616409.1">
    <property type="nucleotide sequence ID" value="NZ_JAFNLL010000026.1"/>
</dbReference>
<dbReference type="Proteomes" id="UP000664164">
    <property type="component" value="Unassembled WGS sequence"/>
</dbReference>
<feature type="region of interest" description="Disordered" evidence="14">
    <location>
        <begin position="211"/>
        <end position="231"/>
    </location>
</feature>
<gene>
    <name evidence="15" type="ORF">J1902_11600</name>
</gene>
<keyword evidence="13" id="KW-0479">Metal-binding</keyword>
<evidence type="ECO:0000313" key="15">
    <source>
        <dbReference type="EMBL" id="MBO1268610.1"/>
    </source>
</evidence>
<feature type="binding site" evidence="13">
    <location>
        <position position="115"/>
    </location>
    <ligand>
        <name>substrate</name>
    </ligand>
</feature>
<evidence type="ECO:0000256" key="8">
    <source>
        <dbReference type="ARBA" id="ARBA00025046"/>
    </source>
</evidence>
<comment type="catalytic activity">
    <reaction evidence="12">
        <text>oxaloacetate + H(+) = pyruvate + CO2</text>
        <dbReference type="Rhea" id="RHEA:15641"/>
        <dbReference type="ChEBI" id="CHEBI:15361"/>
        <dbReference type="ChEBI" id="CHEBI:15378"/>
        <dbReference type="ChEBI" id="CHEBI:16452"/>
        <dbReference type="ChEBI" id="CHEBI:16526"/>
        <dbReference type="EC" id="4.1.1.112"/>
    </reaction>
</comment>
<evidence type="ECO:0000256" key="12">
    <source>
        <dbReference type="ARBA" id="ARBA00047973"/>
    </source>
</evidence>
<evidence type="ECO:0000256" key="2">
    <source>
        <dbReference type="ARBA" id="ARBA00001968"/>
    </source>
</evidence>